<reference evidence="1" key="1">
    <citation type="journal article" date="2015" name="Nature">
        <title>Complex archaea that bridge the gap between prokaryotes and eukaryotes.</title>
        <authorList>
            <person name="Spang A."/>
            <person name="Saw J.H."/>
            <person name="Jorgensen S.L."/>
            <person name="Zaremba-Niedzwiedzka K."/>
            <person name="Martijn J."/>
            <person name="Lind A.E."/>
            <person name="van Eijk R."/>
            <person name="Schleper C."/>
            <person name="Guy L."/>
            <person name="Ettema T.J."/>
        </authorList>
    </citation>
    <scope>NUCLEOTIDE SEQUENCE</scope>
</reference>
<organism evidence="1">
    <name type="scientific">marine sediment metagenome</name>
    <dbReference type="NCBI Taxonomy" id="412755"/>
    <lineage>
        <taxon>unclassified sequences</taxon>
        <taxon>metagenomes</taxon>
        <taxon>ecological metagenomes</taxon>
    </lineage>
</organism>
<name>A0A0F9XEY4_9ZZZZ</name>
<protein>
    <submittedName>
        <fullName evidence="1">Uncharacterized protein</fullName>
    </submittedName>
</protein>
<proteinExistence type="predicted"/>
<accession>A0A0F9XEY4</accession>
<comment type="caution">
    <text evidence="1">The sequence shown here is derived from an EMBL/GenBank/DDBJ whole genome shotgun (WGS) entry which is preliminary data.</text>
</comment>
<dbReference type="EMBL" id="LAZR01000110">
    <property type="protein sequence ID" value="KKN90398.1"/>
    <property type="molecule type" value="Genomic_DNA"/>
</dbReference>
<gene>
    <name evidence="1" type="ORF">LCGC14_0227670</name>
</gene>
<dbReference type="AlphaFoldDB" id="A0A0F9XEY4"/>
<evidence type="ECO:0000313" key="1">
    <source>
        <dbReference type="EMBL" id="KKN90398.1"/>
    </source>
</evidence>
<sequence>MPYIDDEWLAVLMRLPDAAELDEAMRRSDNIEGSILHAMQIARNLDVLREIDGLGHMAFEPGHCWNEFCQDPDGIVLRERLEIRKVLGPKIETMIRKAYESPDRLEIDELSAQLYAFLDHPVINPTESDYTHLLEDGSGLIFLEFDGFAPRAHISRGLDPWRVSVDDQPEPDM</sequence>